<proteinExistence type="predicted"/>
<sequence>MDKSTAIKSFAMTNMLLEADLDKIEQKYQIDLGRKSGQTNKIEETYFPQFDASLRAEAKKMARHYVVFYCLEKSIRQLIVDVFDSNGDDEWWENLVPPIVKDNVKKSIKREKEAAVTPRSTDPIDYTTFGELGEIIKSNWTIFGGAVFNERKALEKVMAALNSLRNPIAHCSPLAEDEVLRLDLALRDWFRLIS</sequence>
<evidence type="ECO:0000259" key="1">
    <source>
        <dbReference type="Pfam" id="PF18731"/>
    </source>
</evidence>
<dbReference type="Proteomes" id="UP001179363">
    <property type="component" value="Unassembled WGS sequence"/>
</dbReference>
<reference evidence="2" key="1">
    <citation type="submission" date="2022-01" db="EMBL/GenBank/DDBJ databases">
        <title>Gillisia lutea sp. nov., isolated from marine plastic residues from the Malvarosa beach (Valencia, Spain).</title>
        <authorList>
            <person name="Vidal-Verdu A."/>
            <person name="Molina-Menor E."/>
            <person name="Satari L."/>
            <person name="Pascual J."/>
            <person name="Pereto J."/>
            <person name="Porcar M."/>
        </authorList>
    </citation>
    <scope>NUCLEOTIDE SEQUENCE</scope>
    <source>
        <strain evidence="2">M10.2A</strain>
    </source>
</reference>
<protein>
    <recommendedName>
        <fullName evidence="1">Swt1-like HEPN domain-containing protein</fullName>
    </recommendedName>
</protein>
<dbReference type="InterPro" id="IPR041650">
    <property type="entry name" value="HEPN_Swt1"/>
</dbReference>
<evidence type="ECO:0000313" key="3">
    <source>
        <dbReference type="Proteomes" id="UP001179363"/>
    </source>
</evidence>
<evidence type="ECO:0000313" key="2">
    <source>
        <dbReference type="EMBL" id="MCF4100041.1"/>
    </source>
</evidence>
<dbReference type="Pfam" id="PF18731">
    <property type="entry name" value="HEPN_Swt1"/>
    <property type="match status" value="1"/>
</dbReference>
<feature type="domain" description="Swt1-like HEPN" evidence="1">
    <location>
        <begin position="67"/>
        <end position="194"/>
    </location>
</feature>
<comment type="caution">
    <text evidence="2">The sequence shown here is derived from an EMBL/GenBank/DDBJ whole genome shotgun (WGS) entry which is preliminary data.</text>
</comment>
<organism evidence="2 3">
    <name type="scientific">Gillisia lutea</name>
    <dbReference type="NCBI Taxonomy" id="2909668"/>
    <lineage>
        <taxon>Bacteria</taxon>
        <taxon>Pseudomonadati</taxon>
        <taxon>Bacteroidota</taxon>
        <taxon>Flavobacteriia</taxon>
        <taxon>Flavobacteriales</taxon>
        <taxon>Flavobacteriaceae</taxon>
        <taxon>Gillisia</taxon>
    </lineage>
</organism>
<dbReference type="EMBL" id="JAKGTH010000002">
    <property type="protein sequence ID" value="MCF4100041.1"/>
    <property type="molecule type" value="Genomic_DNA"/>
</dbReference>
<dbReference type="RefSeq" id="WP_236132210.1">
    <property type="nucleotide sequence ID" value="NZ_JAKGTH010000002.1"/>
</dbReference>
<gene>
    <name evidence="2" type="ORF">L1I30_00035</name>
</gene>
<name>A0ABS9EAW5_9FLAO</name>
<accession>A0ABS9EAW5</accession>
<keyword evidence="3" id="KW-1185">Reference proteome</keyword>